<evidence type="ECO:0008006" key="4">
    <source>
        <dbReference type="Google" id="ProtNLM"/>
    </source>
</evidence>
<dbReference type="AlphaFoldDB" id="A0A9X1R8M4"/>
<proteinExistence type="predicted"/>
<gene>
    <name evidence="2" type="ORF">L6654_14680</name>
</gene>
<accession>A0A9X1R8M4</accession>
<name>A0A9X1R8M4_9BRAD</name>
<sequence>MARFGSVLLCLAATLLSGCITTSMQGYADRDLPARPVQRIAAYVVAPTALASSFQSSIAEESAKRGIGAEDAYALLPPTRTYTDAEIRKVLADNSVDAVLIINVGDTGVVKEYAGTFFQGQYSGSTDASGTVTRNGNISNVSLAGSTSGTMTGTATPMHRYSRQTVFKARLVDPATARNLWVGSGEVSAGGRLFVGNGSSASSSVSAIFDDLRSKKIIGGTS</sequence>
<comment type="caution">
    <text evidence="2">The sequence shown here is derived from an EMBL/GenBank/DDBJ whole genome shotgun (WGS) entry which is preliminary data.</text>
</comment>
<dbReference type="RefSeq" id="WP_237890384.1">
    <property type="nucleotide sequence ID" value="NZ_JAKLTY010000008.1"/>
</dbReference>
<evidence type="ECO:0000313" key="3">
    <source>
        <dbReference type="Proteomes" id="UP001139054"/>
    </source>
</evidence>
<evidence type="ECO:0000256" key="1">
    <source>
        <dbReference type="SAM" id="SignalP"/>
    </source>
</evidence>
<keyword evidence="1" id="KW-0732">Signal</keyword>
<evidence type="ECO:0000313" key="2">
    <source>
        <dbReference type="EMBL" id="MCG2627876.1"/>
    </source>
</evidence>
<reference evidence="2" key="1">
    <citation type="submission" date="2022-01" db="EMBL/GenBank/DDBJ databases">
        <title>Genome sequnece data of strain Bradyrhizobium sp. nov.</title>
        <authorList>
            <person name="Zhang J."/>
        </authorList>
    </citation>
    <scope>NUCLEOTIDE SEQUENCE</scope>
    <source>
        <strain evidence="2">WYCCWR 13023</strain>
    </source>
</reference>
<dbReference type="Proteomes" id="UP001139054">
    <property type="component" value="Unassembled WGS sequence"/>
</dbReference>
<protein>
    <recommendedName>
        <fullName evidence="4">Lipoprotein</fullName>
    </recommendedName>
</protein>
<dbReference type="PROSITE" id="PS51257">
    <property type="entry name" value="PROKAR_LIPOPROTEIN"/>
    <property type="match status" value="1"/>
</dbReference>
<organism evidence="2 3">
    <name type="scientific">Bradyrhizobium zhengyangense</name>
    <dbReference type="NCBI Taxonomy" id="2911009"/>
    <lineage>
        <taxon>Bacteria</taxon>
        <taxon>Pseudomonadati</taxon>
        <taxon>Pseudomonadota</taxon>
        <taxon>Alphaproteobacteria</taxon>
        <taxon>Hyphomicrobiales</taxon>
        <taxon>Nitrobacteraceae</taxon>
        <taxon>Bradyrhizobium</taxon>
    </lineage>
</organism>
<feature type="signal peptide" evidence="1">
    <location>
        <begin position="1"/>
        <end position="28"/>
    </location>
</feature>
<dbReference type="EMBL" id="JAKLTY010000008">
    <property type="protein sequence ID" value="MCG2627876.1"/>
    <property type="molecule type" value="Genomic_DNA"/>
</dbReference>
<feature type="chain" id="PRO_5040837099" description="Lipoprotein" evidence="1">
    <location>
        <begin position="29"/>
        <end position="222"/>
    </location>
</feature>